<dbReference type="Gene3D" id="3.30.1050.10">
    <property type="entry name" value="SCP2 sterol-binding domain"/>
    <property type="match status" value="1"/>
</dbReference>
<dbReference type="HOGENOM" id="CLU_105945_1_4_2"/>
<keyword evidence="3" id="KW-1185">Reference proteome</keyword>
<dbReference type="SUPFAM" id="SSF55718">
    <property type="entry name" value="SCP-like"/>
    <property type="match status" value="1"/>
</dbReference>
<evidence type="ECO:0000313" key="3">
    <source>
        <dbReference type="Proteomes" id="UP000000346"/>
    </source>
</evidence>
<dbReference type="PANTHER" id="PTHR10094:SF25">
    <property type="entry name" value="SCP2 STEROL-BINDING DOMAIN-CONTAINING PROTEIN 1"/>
    <property type="match status" value="1"/>
</dbReference>
<accession>D9PZE5</accession>
<sequence length="117" mass="12955">MVTLDDVRKALQQLFSRAVEEVPEIRSWDKVYQFSVQGLGDFYVEIKSGALRVVEGRHPKPIATLTTTSDVLERMMSGQLDAMKAFLGGQLKITGDVLDTINLKKLIDAGLGKVSEM</sequence>
<dbReference type="AlphaFoldDB" id="D9PZE5"/>
<dbReference type="GeneID" id="9498236"/>
<name>D9PZE5_ACIS3</name>
<protein>
    <submittedName>
        <fullName evidence="2">Putative sterol carrier protein</fullName>
    </submittedName>
</protein>
<dbReference type="Pfam" id="PF02036">
    <property type="entry name" value="SCP2"/>
    <property type="match status" value="1"/>
</dbReference>
<dbReference type="RefSeq" id="WP_013265945.1">
    <property type="nucleotide sequence ID" value="NC_014374.1"/>
</dbReference>
<evidence type="ECO:0000313" key="2">
    <source>
        <dbReference type="EMBL" id="ADL18433.1"/>
    </source>
</evidence>
<dbReference type="InterPro" id="IPR036527">
    <property type="entry name" value="SCP2_sterol-bd_dom_sf"/>
</dbReference>
<dbReference type="InParanoid" id="D9PZE5"/>
<feature type="domain" description="SCP2" evidence="1">
    <location>
        <begin position="12"/>
        <end position="107"/>
    </location>
</feature>
<dbReference type="PANTHER" id="PTHR10094">
    <property type="entry name" value="STEROL CARRIER PROTEIN 2 SCP-2 FAMILY PROTEIN"/>
    <property type="match status" value="1"/>
</dbReference>
<dbReference type="eggNOG" id="arCOG01843">
    <property type="taxonomic scope" value="Archaea"/>
</dbReference>
<reference evidence="2 3" key="1">
    <citation type="journal article" date="2010" name="Appl. Environ. Microbiol.">
        <title>The genome sequence of the crenarchaeon Acidilobus saccharovorans supports a new order, Acidilobales, and suggests an important ecological role in terrestrial acidic hot springs.</title>
        <authorList>
            <person name="Mardanov A.V."/>
            <person name="Svetlitchnyi V.A."/>
            <person name="Beletsky A.V."/>
            <person name="Prokofeva M.I."/>
            <person name="Bonch-Osmolovskaya E.A."/>
            <person name="Ravin N.V."/>
            <person name="Skryabin K.G."/>
        </authorList>
    </citation>
    <scope>NUCLEOTIDE SEQUENCE [LARGE SCALE GENOMIC DNA]</scope>
    <source>
        <strain evidence="3">DSM 16705 / JCM 18335 / VKM B-2471 / 345-15</strain>
    </source>
</reference>
<proteinExistence type="predicted"/>
<gene>
    <name evidence="2" type="ordered locus">ASAC_0025</name>
</gene>
<dbReference type="STRING" id="666510.ASAC_0025"/>
<organism evidence="2 3">
    <name type="scientific">Acidilobus saccharovorans (strain DSM 16705 / JCM 18335 / VKM B-2471 / 345-15)</name>
    <dbReference type="NCBI Taxonomy" id="666510"/>
    <lineage>
        <taxon>Archaea</taxon>
        <taxon>Thermoproteota</taxon>
        <taxon>Thermoprotei</taxon>
        <taxon>Acidilobales</taxon>
        <taxon>Acidilobaceae</taxon>
        <taxon>Acidilobus</taxon>
    </lineage>
</organism>
<evidence type="ECO:0000259" key="1">
    <source>
        <dbReference type="Pfam" id="PF02036"/>
    </source>
</evidence>
<dbReference type="GO" id="GO:0005829">
    <property type="term" value="C:cytosol"/>
    <property type="evidence" value="ECO:0007669"/>
    <property type="project" value="TreeGrafter"/>
</dbReference>
<dbReference type="Proteomes" id="UP000000346">
    <property type="component" value="Chromosome"/>
</dbReference>
<dbReference type="EMBL" id="CP001742">
    <property type="protein sequence ID" value="ADL18433.1"/>
    <property type="molecule type" value="Genomic_DNA"/>
</dbReference>
<dbReference type="KEGG" id="asc:ASAC_0025"/>
<dbReference type="InterPro" id="IPR003033">
    <property type="entry name" value="SCP2_sterol-bd_dom"/>
</dbReference>